<dbReference type="SUPFAM" id="SSF82549">
    <property type="entry name" value="DAK1/DegV-like"/>
    <property type="match status" value="1"/>
</dbReference>
<comment type="caution">
    <text evidence="2">The sequence shown here is derived from an EMBL/GenBank/DDBJ whole genome shotgun (WGS) entry which is preliminary data.</text>
</comment>
<evidence type="ECO:0000313" key="2">
    <source>
        <dbReference type="EMBL" id="MBP1889310.1"/>
    </source>
</evidence>
<dbReference type="RefSeq" id="WP_209796021.1">
    <property type="nucleotide sequence ID" value="NZ_JAGGJZ010000002.1"/>
</dbReference>
<name>A0ABS4EZ93_9CLOT</name>
<dbReference type="PANTHER" id="PTHR33434">
    <property type="entry name" value="DEGV DOMAIN-CONTAINING PROTEIN DR_1986-RELATED"/>
    <property type="match status" value="1"/>
</dbReference>
<dbReference type="NCBIfam" id="TIGR00762">
    <property type="entry name" value="DegV"/>
    <property type="match status" value="1"/>
</dbReference>
<dbReference type="PROSITE" id="PS51482">
    <property type="entry name" value="DEGV"/>
    <property type="match status" value="1"/>
</dbReference>
<dbReference type="InterPro" id="IPR003797">
    <property type="entry name" value="DegV"/>
</dbReference>
<dbReference type="Gene3D" id="3.30.1180.10">
    <property type="match status" value="1"/>
</dbReference>
<proteinExistence type="predicted"/>
<keyword evidence="1" id="KW-0446">Lipid-binding</keyword>
<reference evidence="2 3" key="1">
    <citation type="submission" date="2021-03" db="EMBL/GenBank/DDBJ databases">
        <title>Genomic Encyclopedia of Type Strains, Phase IV (KMG-IV): sequencing the most valuable type-strain genomes for metagenomic binning, comparative biology and taxonomic classification.</title>
        <authorList>
            <person name="Goeker M."/>
        </authorList>
    </citation>
    <scope>NUCLEOTIDE SEQUENCE [LARGE SCALE GENOMIC DNA]</scope>
    <source>
        <strain evidence="2 3">DSM 3984</strain>
    </source>
</reference>
<dbReference type="InterPro" id="IPR043168">
    <property type="entry name" value="DegV_C"/>
</dbReference>
<dbReference type="PANTHER" id="PTHR33434:SF2">
    <property type="entry name" value="FATTY ACID-BINDING PROTEIN TM_1468"/>
    <property type="match status" value="1"/>
</dbReference>
<dbReference type="Gene3D" id="3.40.50.10170">
    <property type="match status" value="1"/>
</dbReference>
<evidence type="ECO:0000313" key="3">
    <source>
        <dbReference type="Proteomes" id="UP000783390"/>
    </source>
</evidence>
<evidence type="ECO:0000256" key="1">
    <source>
        <dbReference type="ARBA" id="ARBA00023121"/>
    </source>
</evidence>
<gene>
    <name evidence="2" type="ORF">J2Z53_000891</name>
</gene>
<dbReference type="EMBL" id="JAGGJZ010000002">
    <property type="protein sequence ID" value="MBP1889310.1"/>
    <property type="molecule type" value="Genomic_DNA"/>
</dbReference>
<dbReference type="InterPro" id="IPR050270">
    <property type="entry name" value="DegV_domain_contain"/>
</dbReference>
<keyword evidence="3" id="KW-1185">Reference proteome</keyword>
<dbReference type="Proteomes" id="UP000783390">
    <property type="component" value="Unassembled WGS sequence"/>
</dbReference>
<protein>
    <submittedName>
        <fullName evidence="2">DegV family protein with EDD domain</fullName>
    </submittedName>
</protein>
<dbReference type="Pfam" id="PF02645">
    <property type="entry name" value="DegV"/>
    <property type="match status" value="1"/>
</dbReference>
<sequence>MQKIKIITDSTVDLPKELLKELNVDVLPVLINFGEKSYLDGIEITLDEVFKRIDSGDVFPTTAQITPNRFVEAFKKYIDEGYKVLAVMMSSGMSGTYQSACIAKQMLETDDVYVVDSQTITSGLGLLVIKAAQLIDKGLPIEEIVKELEEIKPYINSSLSFDSLDNLVKGGRLPKAVSVVTGMLGIKLILEVKDGVMSVKGKVRGSKKAAKRIINDMETLIPRKDLPVIIVNVNNDEIAIPLKEYLESNNINYIEGPVGCSVGIHSGDKAVGLFFVSEKLQ</sequence>
<organism evidence="2 3">
    <name type="scientific">Clostridium moniliforme</name>
    <dbReference type="NCBI Taxonomy" id="39489"/>
    <lineage>
        <taxon>Bacteria</taxon>
        <taxon>Bacillati</taxon>
        <taxon>Bacillota</taxon>
        <taxon>Clostridia</taxon>
        <taxon>Eubacteriales</taxon>
        <taxon>Clostridiaceae</taxon>
        <taxon>Clostridium</taxon>
    </lineage>
</organism>
<accession>A0ABS4EZ93</accession>